<reference evidence="3" key="1">
    <citation type="submission" date="2021-03" db="EMBL/GenBank/DDBJ databases">
        <title>Actinotalea soli sp. nov., isolated from soil.</title>
        <authorList>
            <person name="Ping W."/>
            <person name="Zhang J."/>
        </authorList>
    </citation>
    <scope>NUCLEOTIDE SEQUENCE</scope>
    <source>
        <strain evidence="3">BY-33</strain>
    </source>
</reference>
<sequence length="253" mass="26315">MSLPTSTASPTPTRSTPRPATPSHRSGYRTGLRWLLQTHGFMFLWALGMLVVLVAAATIIVSNVTTPAGSIVQHARQGLTWFPFSIAIVGITTYTNIHIGAGLTRRSLGWAALTAAVVMAVAYAALFTLALQLERAVYGWTGWAHGVDGAGGLFTSSGQVGLVVLDVGLLFLAGQLSGVLVGIVYYRAGGWWGTLALPLTAGPILLATPALSTAALGDLGLAPRVVLVLLVLGAMSLAAHRLILGVQVRKLAT</sequence>
<evidence type="ECO:0000256" key="1">
    <source>
        <dbReference type="SAM" id="MobiDB-lite"/>
    </source>
</evidence>
<dbReference type="Proteomes" id="UP000664209">
    <property type="component" value="Unassembled WGS sequence"/>
</dbReference>
<evidence type="ECO:0000313" key="3">
    <source>
        <dbReference type="EMBL" id="MBO1753388.1"/>
    </source>
</evidence>
<evidence type="ECO:0000256" key="2">
    <source>
        <dbReference type="SAM" id="Phobius"/>
    </source>
</evidence>
<keyword evidence="2" id="KW-1133">Transmembrane helix</keyword>
<protein>
    <submittedName>
        <fullName evidence="3">Uncharacterized protein</fullName>
    </submittedName>
</protein>
<keyword evidence="4" id="KW-1185">Reference proteome</keyword>
<accession>A0A939LSP0</accession>
<feature type="transmembrane region" description="Helical" evidence="2">
    <location>
        <begin position="81"/>
        <end position="101"/>
    </location>
</feature>
<comment type="caution">
    <text evidence="3">The sequence shown here is derived from an EMBL/GenBank/DDBJ whole genome shotgun (WGS) entry which is preliminary data.</text>
</comment>
<evidence type="ECO:0000313" key="4">
    <source>
        <dbReference type="Proteomes" id="UP000664209"/>
    </source>
</evidence>
<feature type="region of interest" description="Disordered" evidence="1">
    <location>
        <begin position="1"/>
        <end position="26"/>
    </location>
</feature>
<organism evidence="3 4">
    <name type="scientific">Actinotalea soli</name>
    <dbReference type="NCBI Taxonomy" id="2819234"/>
    <lineage>
        <taxon>Bacteria</taxon>
        <taxon>Bacillati</taxon>
        <taxon>Actinomycetota</taxon>
        <taxon>Actinomycetes</taxon>
        <taxon>Micrococcales</taxon>
        <taxon>Cellulomonadaceae</taxon>
        <taxon>Actinotalea</taxon>
    </lineage>
</organism>
<feature type="transmembrane region" description="Helical" evidence="2">
    <location>
        <begin position="41"/>
        <end position="61"/>
    </location>
</feature>
<keyword evidence="2" id="KW-0472">Membrane</keyword>
<dbReference type="RefSeq" id="WP_208057078.1">
    <property type="nucleotide sequence ID" value="NZ_JAGEMK010000012.1"/>
</dbReference>
<feature type="transmembrane region" description="Helical" evidence="2">
    <location>
        <begin position="162"/>
        <end position="186"/>
    </location>
</feature>
<feature type="transmembrane region" description="Helical" evidence="2">
    <location>
        <begin position="195"/>
        <end position="215"/>
    </location>
</feature>
<gene>
    <name evidence="3" type="ORF">J4G33_16385</name>
</gene>
<name>A0A939LSP0_9CELL</name>
<feature type="transmembrane region" description="Helical" evidence="2">
    <location>
        <begin position="108"/>
        <end position="131"/>
    </location>
</feature>
<proteinExistence type="predicted"/>
<dbReference type="AlphaFoldDB" id="A0A939LSP0"/>
<feature type="compositionally biased region" description="Low complexity" evidence="1">
    <location>
        <begin position="1"/>
        <end position="23"/>
    </location>
</feature>
<feature type="transmembrane region" description="Helical" evidence="2">
    <location>
        <begin position="221"/>
        <end position="244"/>
    </location>
</feature>
<keyword evidence="2" id="KW-0812">Transmembrane</keyword>
<dbReference type="EMBL" id="JAGEMK010000012">
    <property type="protein sequence ID" value="MBO1753388.1"/>
    <property type="molecule type" value="Genomic_DNA"/>
</dbReference>